<dbReference type="Gene3D" id="2.60.40.1400">
    <property type="entry name" value="G protein-activated inward rectifier potassium channel 1"/>
    <property type="match status" value="1"/>
</dbReference>
<evidence type="ECO:0000256" key="5">
    <source>
        <dbReference type="ARBA" id="ARBA00022538"/>
    </source>
</evidence>
<evidence type="ECO:0000256" key="1">
    <source>
        <dbReference type="ARBA" id="ARBA00004141"/>
    </source>
</evidence>
<dbReference type="RefSeq" id="XP_023695968.1">
    <property type="nucleotide sequence ID" value="XM_023840200.2"/>
</dbReference>
<evidence type="ECO:0000256" key="14">
    <source>
        <dbReference type="PIRSR" id="PIRSR005465-1"/>
    </source>
</evidence>
<dbReference type="OrthoDB" id="273257at2759"/>
<keyword evidence="11 16" id="KW-0472">Membrane</keyword>
<reference evidence="19" key="2">
    <citation type="submission" date="2025-09" db="UniProtKB">
        <authorList>
            <consortium name="Ensembl"/>
        </authorList>
    </citation>
    <scope>IDENTIFICATION</scope>
</reference>
<accession>A0A3B3SYB8</accession>
<dbReference type="FunFam" id="1.10.287.70:FF:000036">
    <property type="entry name" value="ATP-sensitive inward rectifier potassium channel 1"/>
    <property type="match status" value="1"/>
</dbReference>
<evidence type="ECO:0000256" key="9">
    <source>
        <dbReference type="ARBA" id="ARBA00022989"/>
    </source>
</evidence>
<dbReference type="InterPro" id="IPR041647">
    <property type="entry name" value="IRK_C"/>
</dbReference>
<dbReference type="GO" id="GO:0005242">
    <property type="term" value="F:inward rectifier potassium channel activity"/>
    <property type="evidence" value="ECO:0007669"/>
    <property type="project" value="InterPro"/>
</dbReference>
<evidence type="ECO:0000256" key="6">
    <source>
        <dbReference type="ARBA" id="ARBA00022692"/>
    </source>
</evidence>
<dbReference type="AlphaFoldDB" id="A0A3B3SYB8"/>
<evidence type="ECO:0000256" key="13">
    <source>
        <dbReference type="ARBA" id="ARBA00034430"/>
    </source>
</evidence>
<dbReference type="Proteomes" id="UP000261540">
    <property type="component" value="Unplaced"/>
</dbReference>
<keyword evidence="7 15" id="KW-0851">Voltage-gated channel</keyword>
<sequence>MEGENKAVINSQFYKMTGMDDGNRRRVVSKNGHSNVRIDNVEGMVKLYLHDIWTTVVDVRWRYKLTLFSTTFLMTWFVFGIMYYYIGMRNGDMDDERDSNHTLCVENMESMTGAFLFSLESQTTIGYGYRYISEECPLAIFTLVAQLVLTGLAEIFITGTFLAKLGRPKKRAETIQFSKLAVVCRHEDKLCLMVRVANMRRSLLIQCQLAGRLLFPHETLEGEKTLVQQTGVDFRMDGSTDCPFLILPLTFYHVLDESSPLWGLTAENLPTRDFELVLTLNGTMESTAATCQSRTSYTPEEILWGYEFKPMLFASSQGKYVADFKCFDGVVQSSDPSMRTCNCGKLKLEEEVKK</sequence>
<dbReference type="PIRSF" id="PIRSF005465">
    <property type="entry name" value="GIRK_kir"/>
    <property type="match status" value="1"/>
</dbReference>
<keyword evidence="5 15" id="KW-0633">Potassium transport</keyword>
<dbReference type="Ensembl" id="ENSPKIT00000016032.1">
    <property type="protein sequence ID" value="ENSPKIP00000035106.1"/>
    <property type="gene ID" value="ENSPKIG00000014182.1"/>
</dbReference>
<evidence type="ECO:0000259" key="17">
    <source>
        <dbReference type="Pfam" id="PF01007"/>
    </source>
</evidence>
<dbReference type="GeneTree" id="ENSGT01140000282491"/>
<proteinExistence type="inferred from homology"/>
<dbReference type="PANTHER" id="PTHR11767:SF20">
    <property type="entry name" value="ATP-SENSITIVE INWARD RECTIFIER POTASSIUM CHANNEL 15"/>
    <property type="match status" value="1"/>
</dbReference>
<evidence type="ECO:0000256" key="12">
    <source>
        <dbReference type="ARBA" id="ARBA00023303"/>
    </source>
</evidence>
<dbReference type="InterPro" id="IPR014756">
    <property type="entry name" value="Ig_E-set"/>
</dbReference>
<dbReference type="Pfam" id="PF01007">
    <property type="entry name" value="IRK"/>
    <property type="match status" value="1"/>
</dbReference>
<dbReference type="GO" id="GO:0007399">
    <property type="term" value="P:nervous system development"/>
    <property type="evidence" value="ECO:0007669"/>
    <property type="project" value="UniProtKB-ARBA"/>
</dbReference>
<dbReference type="GeneID" id="111858427"/>
<dbReference type="GO" id="GO:0034765">
    <property type="term" value="P:regulation of monoatomic ion transmembrane transport"/>
    <property type="evidence" value="ECO:0007669"/>
    <property type="project" value="InterPro"/>
</dbReference>
<evidence type="ECO:0000259" key="18">
    <source>
        <dbReference type="Pfam" id="PF17655"/>
    </source>
</evidence>
<dbReference type="Gene3D" id="1.10.287.70">
    <property type="match status" value="1"/>
</dbReference>
<evidence type="ECO:0000313" key="20">
    <source>
        <dbReference type="Proteomes" id="UP000261540"/>
    </source>
</evidence>
<dbReference type="PANTHER" id="PTHR11767">
    <property type="entry name" value="INWARD RECTIFIER POTASSIUM CHANNEL"/>
    <property type="match status" value="1"/>
</dbReference>
<evidence type="ECO:0000256" key="16">
    <source>
        <dbReference type="SAM" id="Phobius"/>
    </source>
</evidence>
<feature type="domain" description="Inward rectifier potassium channel C-terminal" evidence="18">
    <location>
        <begin position="175"/>
        <end position="342"/>
    </location>
</feature>
<keyword evidence="4" id="KW-1003">Cell membrane</keyword>
<evidence type="ECO:0000256" key="11">
    <source>
        <dbReference type="ARBA" id="ARBA00023136"/>
    </source>
</evidence>
<name>A0A3B3SYB8_9TELE</name>
<evidence type="ECO:0000256" key="8">
    <source>
        <dbReference type="ARBA" id="ARBA00022958"/>
    </source>
</evidence>
<evidence type="ECO:0000256" key="15">
    <source>
        <dbReference type="RuleBase" id="RU003822"/>
    </source>
</evidence>
<dbReference type="InterPro" id="IPR013518">
    <property type="entry name" value="K_chnl_inward-rec_Kir_cyto"/>
</dbReference>
<comment type="subcellular location">
    <subcellularLocation>
        <location evidence="2">Cell membrane</location>
    </subcellularLocation>
    <subcellularLocation>
        <location evidence="1 15">Membrane</location>
        <topology evidence="1 15">Multi-pass membrane protein</topology>
    </subcellularLocation>
</comment>
<dbReference type="InterPro" id="IPR040445">
    <property type="entry name" value="Kir_TM"/>
</dbReference>
<dbReference type="GO" id="GO:0005886">
    <property type="term" value="C:plasma membrane"/>
    <property type="evidence" value="ECO:0007669"/>
    <property type="project" value="UniProtKB-SubCell"/>
</dbReference>
<dbReference type="RefSeq" id="XP_023695970.1">
    <property type="nucleotide sequence ID" value="XM_023840202.2"/>
</dbReference>
<dbReference type="InterPro" id="IPR003268">
    <property type="entry name" value="K_chnl_inward-rec_Kir1.1"/>
</dbReference>
<feature type="site" description="Role in the control of polyamine-mediated channel gating and in the blocking by intracellular magnesium" evidence="14">
    <location>
        <position position="154"/>
    </location>
</feature>
<comment type="similarity">
    <text evidence="15">Belongs to the inward rectifier-type potassium channel (TC 1.A.2.1) family.</text>
</comment>
<keyword evidence="20" id="KW-1185">Reference proteome</keyword>
<protein>
    <submittedName>
        <fullName evidence="19">Potassium inwardly rectifying channel subfamily J member 15</fullName>
    </submittedName>
</protein>
<dbReference type="SUPFAM" id="SSF81324">
    <property type="entry name" value="Voltage-gated potassium channels"/>
    <property type="match status" value="1"/>
</dbReference>
<evidence type="ECO:0000256" key="2">
    <source>
        <dbReference type="ARBA" id="ARBA00004236"/>
    </source>
</evidence>
<feature type="transmembrane region" description="Helical" evidence="16">
    <location>
        <begin position="65"/>
        <end position="86"/>
    </location>
</feature>
<feature type="domain" description="Potassium channel inwardly rectifying transmembrane" evidence="17">
    <location>
        <begin position="28"/>
        <end position="168"/>
    </location>
</feature>
<reference evidence="19" key="1">
    <citation type="submission" date="2025-08" db="UniProtKB">
        <authorList>
            <consortium name="Ensembl"/>
        </authorList>
    </citation>
    <scope>IDENTIFICATION</scope>
</reference>
<keyword evidence="9 16" id="KW-1133">Transmembrane helix</keyword>
<dbReference type="FunFam" id="2.60.40.1400:FF:000002">
    <property type="entry name" value="ATP-sensitive inward rectifier potassium channel 1"/>
    <property type="match status" value="1"/>
</dbReference>
<dbReference type="PRINTS" id="PR01320">
    <property type="entry name" value="KIRCHANNEL"/>
</dbReference>
<dbReference type="SUPFAM" id="SSF81296">
    <property type="entry name" value="E set domains"/>
    <property type="match status" value="1"/>
</dbReference>
<keyword evidence="8 15" id="KW-0630">Potassium</keyword>
<evidence type="ECO:0000256" key="10">
    <source>
        <dbReference type="ARBA" id="ARBA00023065"/>
    </source>
</evidence>
<evidence type="ECO:0000256" key="3">
    <source>
        <dbReference type="ARBA" id="ARBA00022448"/>
    </source>
</evidence>
<dbReference type="InterPro" id="IPR016449">
    <property type="entry name" value="K_chnl_inward-rec_Kir"/>
</dbReference>
<keyword evidence="12 15" id="KW-0407">Ion channel</keyword>
<feature type="transmembrane region" description="Helical" evidence="16">
    <location>
        <begin position="138"/>
        <end position="163"/>
    </location>
</feature>
<dbReference type="GO" id="GO:0034702">
    <property type="term" value="C:monoatomic ion channel complex"/>
    <property type="evidence" value="ECO:0007669"/>
    <property type="project" value="UniProtKB-KW"/>
</dbReference>
<dbReference type="PRINTS" id="PR01321">
    <property type="entry name" value="KIR11CHANNEL"/>
</dbReference>
<dbReference type="GO" id="GO:1990573">
    <property type="term" value="P:potassium ion import across plasma membrane"/>
    <property type="evidence" value="ECO:0007669"/>
    <property type="project" value="InterPro"/>
</dbReference>
<evidence type="ECO:0000256" key="4">
    <source>
        <dbReference type="ARBA" id="ARBA00022475"/>
    </source>
</evidence>
<evidence type="ECO:0000256" key="7">
    <source>
        <dbReference type="ARBA" id="ARBA00022882"/>
    </source>
</evidence>
<dbReference type="Pfam" id="PF17655">
    <property type="entry name" value="IRK_C"/>
    <property type="match status" value="1"/>
</dbReference>
<organism evidence="19 20">
    <name type="scientific">Paramormyrops kingsleyae</name>
    <dbReference type="NCBI Taxonomy" id="1676925"/>
    <lineage>
        <taxon>Eukaryota</taxon>
        <taxon>Metazoa</taxon>
        <taxon>Chordata</taxon>
        <taxon>Craniata</taxon>
        <taxon>Vertebrata</taxon>
        <taxon>Euteleostomi</taxon>
        <taxon>Actinopterygii</taxon>
        <taxon>Neopterygii</taxon>
        <taxon>Teleostei</taxon>
        <taxon>Osteoglossocephala</taxon>
        <taxon>Osteoglossomorpha</taxon>
        <taxon>Osteoglossiformes</taxon>
        <taxon>Mormyridae</taxon>
        <taxon>Paramormyrops</taxon>
    </lineage>
</organism>
<comment type="catalytic activity">
    <reaction evidence="13">
        <text>K(+)(in) = K(+)(out)</text>
        <dbReference type="Rhea" id="RHEA:29463"/>
        <dbReference type="ChEBI" id="CHEBI:29103"/>
    </reaction>
</comment>
<evidence type="ECO:0000313" key="19">
    <source>
        <dbReference type="Ensembl" id="ENSPKIP00000035106.1"/>
    </source>
</evidence>
<keyword evidence="3 15" id="KW-0813">Transport</keyword>
<keyword evidence="6 15" id="KW-0812">Transmembrane</keyword>
<dbReference type="STRING" id="1676925.ENSPKIP00000035106"/>
<keyword evidence="10 15" id="KW-0406">Ion transport</keyword>